<dbReference type="Pfam" id="PF00190">
    <property type="entry name" value="Cupin_1"/>
    <property type="match status" value="1"/>
</dbReference>
<dbReference type="SUPFAM" id="SSF51182">
    <property type="entry name" value="RmlC-like cupins"/>
    <property type="match status" value="1"/>
</dbReference>
<dbReference type="InParanoid" id="A0A068VLN3"/>
<proteinExistence type="inferred from homology"/>
<sequence>MYTADASFQLIYFAKGSGVIRISGMTGGKALDARVQSGQLLVVPKFFSAAKVADGDGLEYFSVVTSLEPSFVQLAGKCQFGRQWLPRFYKLLSMLSGVFVELFKNKIAKGQIIAPPKN</sequence>
<dbReference type="EMBL" id="HG744323">
    <property type="protein sequence ID" value="CDP21611.1"/>
    <property type="molecule type" value="Genomic_DNA"/>
</dbReference>
<gene>
    <name evidence="6" type="ORF">GSCOC_T00008189001</name>
</gene>
<name>A0A068VLN3_COFCA</name>
<dbReference type="STRING" id="49390.A0A068VLN3"/>
<dbReference type="PRINTS" id="PR00439">
    <property type="entry name" value="11SGLOBULIN"/>
</dbReference>
<protein>
    <submittedName>
        <fullName evidence="6">DH200=94 genomic scaffold, scaffold_5239</fullName>
    </submittedName>
</protein>
<dbReference type="Gene3D" id="2.60.120.10">
    <property type="entry name" value="Jelly Rolls"/>
    <property type="match status" value="1"/>
</dbReference>
<dbReference type="InterPro" id="IPR014710">
    <property type="entry name" value="RmlC-like_jellyroll"/>
</dbReference>
<evidence type="ECO:0000313" key="6">
    <source>
        <dbReference type="EMBL" id="CDP21611.1"/>
    </source>
</evidence>
<dbReference type="InterPro" id="IPR006045">
    <property type="entry name" value="Cupin_1"/>
</dbReference>
<dbReference type="InterPro" id="IPR006044">
    <property type="entry name" value="11S_seedstore_pln"/>
</dbReference>
<dbReference type="InterPro" id="IPR050253">
    <property type="entry name" value="Seed_Storage-Functional"/>
</dbReference>
<keyword evidence="7" id="KW-1185">Reference proteome</keyword>
<evidence type="ECO:0000256" key="1">
    <source>
        <dbReference type="ARBA" id="ARBA00007178"/>
    </source>
</evidence>
<dbReference type="GO" id="GO:0045735">
    <property type="term" value="F:nutrient reservoir activity"/>
    <property type="evidence" value="ECO:0007669"/>
    <property type="project" value="UniProtKB-KW"/>
</dbReference>
<keyword evidence="4" id="KW-1015">Disulfide bond</keyword>
<evidence type="ECO:0000256" key="2">
    <source>
        <dbReference type="ARBA" id="ARBA00022761"/>
    </source>
</evidence>
<dbReference type="PANTHER" id="PTHR31189:SF45">
    <property type="entry name" value="OS09G0552500 PROTEIN"/>
    <property type="match status" value="1"/>
</dbReference>
<dbReference type="AlphaFoldDB" id="A0A068VLN3"/>
<dbReference type="PhylomeDB" id="A0A068VLN3"/>
<comment type="similarity">
    <text evidence="1">Belongs to the 11S seed storage protein (globulins) family.</text>
</comment>
<dbReference type="OMA" id="AGHMCVV"/>
<organism evidence="6 7">
    <name type="scientific">Coffea canephora</name>
    <name type="common">Robusta coffee</name>
    <dbReference type="NCBI Taxonomy" id="49390"/>
    <lineage>
        <taxon>Eukaryota</taxon>
        <taxon>Viridiplantae</taxon>
        <taxon>Streptophyta</taxon>
        <taxon>Embryophyta</taxon>
        <taxon>Tracheophyta</taxon>
        <taxon>Spermatophyta</taxon>
        <taxon>Magnoliopsida</taxon>
        <taxon>eudicotyledons</taxon>
        <taxon>Gunneridae</taxon>
        <taxon>Pentapetalae</taxon>
        <taxon>asterids</taxon>
        <taxon>lamiids</taxon>
        <taxon>Gentianales</taxon>
        <taxon>Rubiaceae</taxon>
        <taxon>Ixoroideae</taxon>
        <taxon>Gardenieae complex</taxon>
        <taxon>Bertiereae - Coffeeae clade</taxon>
        <taxon>Coffeeae</taxon>
        <taxon>Coffea</taxon>
    </lineage>
</organism>
<accession>A0A068VLN3</accession>
<keyword evidence="2" id="KW-0758">Storage protein</keyword>
<evidence type="ECO:0000259" key="5">
    <source>
        <dbReference type="Pfam" id="PF00190"/>
    </source>
</evidence>
<evidence type="ECO:0000256" key="3">
    <source>
        <dbReference type="ARBA" id="ARBA00023129"/>
    </source>
</evidence>
<evidence type="ECO:0000256" key="4">
    <source>
        <dbReference type="ARBA" id="ARBA00023157"/>
    </source>
</evidence>
<feature type="domain" description="Cupin type-1" evidence="5">
    <location>
        <begin position="8"/>
        <end position="77"/>
    </location>
</feature>
<evidence type="ECO:0000313" key="7">
    <source>
        <dbReference type="Proteomes" id="UP000295252"/>
    </source>
</evidence>
<reference evidence="7" key="1">
    <citation type="journal article" date="2014" name="Science">
        <title>The coffee genome provides insight into the convergent evolution of caffeine biosynthesis.</title>
        <authorList>
            <person name="Denoeud F."/>
            <person name="Carretero-Paulet L."/>
            <person name="Dereeper A."/>
            <person name="Droc G."/>
            <person name="Guyot R."/>
            <person name="Pietrella M."/>
            <person name="Zheng C."/>
            <person name="Alberti A."/>
            <person name="Anthony F."/>
            <person name="Aprea G."/>
            <person name="Aury J.M."/>
            <person name="Bento P."/>
            <person name="Bernard M."/>
            <person name="Bocs S."/>
            <person name="Campa C."/>
            <person name="Cenci A."/>
            <person name="Combes M.C."/>
            <person name="Crouzillat D."/>
            <person name="Da Silva C."/>
            <person name="Daddiego L."/>
            <person name="De Bellis F."/>
            <person name="Dussert S."/>
            <person name="Garsmeur O."/>
            <person name="Gayraud T."/>
            <person name="Guignon V."/>
            <person name="Jahn K."/>
            <person name="Jamilloux V."/>
            <person name="Joet T."/>
            <person name="Labadie K."/>
            <person name="Lan T."/>
            <person name="Leclercq J."/>
            <person name="Lepelley M."/>
            <person name="Leroy T."/>
            <person name="Li L.T."/>
            <person name="Librado P."/>
            <person name="Lopez L."/>
            <person name="Munoz A."/>
            <person name="Noel B."/>
            <person name="Pallavicini A."/>
            <person name="Perrotta G."/>
            <person name="Poncet V."/>
            <person name="Pot D."/>
            <person name="Priyono X."/>
            <person name="Rigoreau M."/>
            <person name="Rouard M."/>
            <person name="Rozas J."/>
            <person name="Tranchant-Dubreuil C."/>
            <person name="VanBuren R."/>
            <person name="Zhang Q."/>
            <person name="Andrade A.C."/>
            <person name="Argout X."/>
            <person name="Bertrand B."/>
            <person name="de Kochko A."/>
            <person name="Graziosi G."/>
            <person name="Henry R.J."/>
            <person name="Jayarama X."/>
            <person name="Ming R."/>
            <person name="Nagai C."/>
            <person name="Rounsley S."/>
            <person name="Sankoff D."/>
            <person name="Giuliano G."/>
            <person name="Albert V.A."/>
            <person name="Wincker P."/>
            <person name="Lashermes P."/>
        </authorList>
    </citation>
    <scope>NUCLEOTIDE SEQUENCE [LARGE SCALE GENOMIC DNA]</scope>
    <source>
        <strain evidence="7">cv. DH200-94</strain>
    </source>
</reference>
<keyword evidence="3" id="KW-0708">Seed storage protein</keyword>
<dbReference type="InterPro" id="IPR011051">
    <property type="entry name" value="RmlC_Cupin_sf"/>
</dbReference>
<dbReference type="PANTHER" id="PTHR31189">
    <property type="entry name" value="OS03G0336100 PROTEIN-RELATED"/>
    <property type="match status" value="1"/>
</dbReference>
<dbReference type="Gramene" id="CDP21611">
    <property type="protein sequence ID" value="CDP21611"/>
    <property type="gene ID" value="GSCOC_T00008189001"/>
</dbReference>
<dbReference type="Proteomes" id="UP000295252">
    <property type="component" value="Unassembled WGS sequence"/>
</dbReference>